<reference evidence="1" key="1">
    <citation type="submission" date="2021-02" db="EMBL/GenBank/DDBJ databases">
        <authorList>
            <person name="Nowell W R."/>
        </authorList>
    </citation>
    <scope>NUCLEOTIDE SEQUENCE</scope>
</reference>
<dbReference type="AlphaFoldDB" id="A0A820EAZ6"/>
<proteinExistence type="predicted"/>
<feature type="non-terminal residue" evidence="1">
    <location>
        <position position="1"/>
    </location>
</feature>
<evidence type="ECO:0000313" key="1">
    <source>
        <dbReference type="EMBL" id="CAF4245861.1"/>
    </source>
</evidence>
<protein>
    <submittedName>
        <fullName evidence="1">Uncharacterized protein</fullName>
    </submittedName>
</protein>
<accession>A0A820EAZ6</accession>
<organism evidence="1 2">
    <name type="scientific">Adineta steineri</name>
    <dbReference type="NCBI Taxonomy" id="433720"/>
    <lineage>
        <taxon>Eukaryota</taxon>
        <taxon>Metazoa</taxon>
        <taxon>Spiralia</taxon>
        <taxon>Gnathifera</taxon>
        <taxon>Rotifera</taxon>
        <taxon>Eurotatoria</taxon>
        <taxon>Bdelloidea</taxon>
        <taxon>Adinetida</taxon>
        <taxon>Adinetidae</taxon>
        <taxon>Adineta</taxon>
    </lineage>
</organism>
<dbReference type="EMBL" id="CAJOBB010010495">
    <property type="protein sequence ID" value="CAF4245861.1"/>
    <property type="molecule type" value="Genomic_DNA"/>
</dbReference>
<dbReference type="Proteomes" id="UP000663868">
    <property type="component" value="Unassembled WGS sequence"/>
</dbReference>
<gene>
    <name evidence="1" type="ORF">KXQ929_LOCUS42533</name>
</gene>
<name>A0A820EAZ6_9BILA</name>
<comment type="caution">
    <text evidence="1">The sequence shown here is derived from an EMBL/GenBank/DDBJ whole genome shotgun (WGS) entry which is preliminary data.</text>
</comment>
<sequence>MQDVIPQLELKQTIEQWKASRRRQQS</sequence>
<evidence type="ECO:0000313" key="2">
    <source>
        <dbReference type="Proteomes" id="UP000663868"/>
    </source>
</evidence>